<evidence type="ECO:0000256" key="1">
    <source>
        <dbReference type="SAM" id="Phobius"/>
    </source>
</evidence>
<feature type="transmembrane region" description="Helical" evidence="1">
    <location>
        <begin position="24"/>
        <end position="49"/>
    </location>
</feature>
<organism evidence="2 3">
    <name type="scientific">Kingella oralis ATCC 51147</name>
    <dbReference type="NCBI Taxonomy" id="629741"/>
    <lineage>
        <taxon>Bacteria</taxon>
        <taxon>Pseudomonadati</taxon>
        <taxon>Pseudomonadota</taxon>
        <taxon>Betaproteobacteria</taxon>
        <taxon>Neisseriales</taxon>
        <taxon>Neisseriaceae</taxon>
        <taxon>Kingella</taxon>
    </lineage>
</organism>
<protein>
    <submittedName>
        <fullName evidence="2">Uncharacterized protein</fullName>
    </submittedName>
</protein>
<proteinExistence type="predicted"/>
<name>C4GLK4_9NEIS</name>
<evidence type="ECO:0000313" key="2">
    <source>
        <dbReference type="EMBL" id="EEP67005.1"/>
    </source>
</evidence>
<comment type="caution">
    <text evidence="2">The sequence shown here is derived from an EMBL/GenBank/DDBJ whole genome shotgun (WGS) entry which is preliminary data.</text>
</comment>
<dbReference type="AlphaFoldDB" id="C4GLK4"/>
<gene>
    <name evidence="2" type="ORF">GCWU000324_02575</name>
</gene>
<keyword evidence="1" id="KW-1133">Transmembrane helix</keyword>
<dbReference type="EMBL" id="ACJW02000005">
    <property type="protein sequence ID" value="EEP67005.1"/>
    <property type="molecule type" value="Genomic_DNA"/>
</dbReference>
<dbReference type="HOGENOM" id="CLU_3118787_0_0_4"/>
<dbReference type="Proteomes" id="UP000003009">
    <property type="component" value="Unassembled WGS sequence"/>
</dbReference>
<sequence>MCRWWDFSGKGQPENGIGVFRLPLGWLFIGFFAVAVAARCVICFFGWFYA</sequence>
<reference evidence="2" key="1">
    <citation type="submission" date="2009-04" db="EMBL/GenBank/DDBJ databases">
        <authorList>
            <person name="Weinstock G."/>
            <person name="Sodergren E."/>
            <person name="Clifton S."/>
            <person name="Fulton L."/>
            <person name="Fulton B."/>
            <person name="Courtney L."/>
            <person name="Fronick C."/>
            <person name="Harrison M."/>
            <person name="Strong C."/>
            <person name="Farmer C."/>
            <person name="Delahaunty K."/>
            <person name="Markovic C."/>
            <person name="Hall O."/>
            <person name="Minx P."/>
            <person name="Tomlinson C."/>
            <person name="Mitreva M."/>
            <person name="Nelson J."/>
            <person name="Hou S."/>
            <person name="Wollam A."/>
            <person name="Pepin K.H."/>
            <person name="Johnson M."/>
            <person name="Bhonagiri V."/>
            <person name="Nash W.E."/>
            <person name="Warren W."/>
            <person name="Chinwalla A."/>
            <person name="Mardis E.R."/>
            <person name="Wilson R.K."/>
        </authorList>
    </citation>
    <scope>NUCLEOTIDE SEQUENCE [LARGE SCALE GENOMIC DNA]</scope>
    <source>
        <strain evidence="2">ATCC 51147</strain>
    </source>
</reference>
<keyword evidence="1" id="KW-0812">Transmembrane</keyword>
<evidence type="ECO:0000313" key="3">
    <source>
        <dbReference type="Proteomes" id="UP000003009"/>
    </source>
</evidence>
<keyword evidence="3" id="KW-1185">Reference proteome</keyword>
<accession>C4GLK4</accession>
<keyword evidence="1" id="KW-0472">Membrane</keyword>